<dbReference type="AlphaFoldDB" id="Q45198"/>
<accession>Q45199</accession>
<accession>Q45198</accession>
<evidence type="ECO:0000256" key="1">
    <source>
        <dbReference type="SAM" id="MobiDB-lite"/>
    </source>
</evidence>
<feature type="chain" id="PRO_5007702701" evidence="2">
    <location>
        <begin position="33"/>
        <end position="160"/>
    </location>
</feature>
<evidence type="ECO:0000313" key="3">
    <source>
        <dbReference type="EMBL" id="AAC17453.1"/>
    </source>
</evidence>
<evidence type="ECO:0000313" key="4">
    <source>
        <dbReference type="EMBL" id="AAF00943.1"/>
    </source>
</evidence>
<feature type="signal peptide" evidence="2">
    <location>
        <begin position="1"/>
        <end position="32"/>
    </location>
</feature>
<dbReference type="EMBL" id="AF182718">
    <property type="protein sequence ID" value="AAF00943.1"/>
    <property type="molecule type" value="Genomic_DNA"/>
</dbReference>
<dbReference type="EMBL" id="U23447">
    <property type="protein sequence ID" value="AAC17453.1"/>
    <property type="molecule type" value="Genomic_DNA"/>
</dbReference>
<proteinExistence type="predicted"/>
<protein>
    <submittedName>
        <fullName evidence="4">17 kDa antigen</fullName>
    </submittedName>
    <submittedName>
        <fullName evidence="3">17-kDa antigen long form</fullName>
    </submittedName>
</protein>
<name>Q45198_BARHN</name>
<reference evidence="3" key="2">
    <citation type="journal article" date="2000" name="DNA Cell Biol.">
        <title>Cloning, sequencing, and expression of three Bartonella henselae genes homologous to the Agrobacterium tumefaciens VirB region.</title>
        <authorList>
            <person name="Schmiederer M."/>
            <person name="Anderson B.E."/>
        </authorList>
    </citation>
    <scope>NUCLEOTIDE SEQUENCE OF 1-14</scope>
    <source>
        <strain evidence="3">Houston-1</strain>
    </source>
</reference>
<reference evidence="4" key="3">
    <citation type="journal article" date="2000" name="DNA Cell Biol.">
        <title>The gene encoding the 17-kDa antigen of Bartonella henselae is located within a cluster of genes homologous to the virB virulence operon.</title>
        <authorList>
            <person name="Padmalayam I."/>
            <person name="Karem K."/>
            <person name="Baumstark B.R."/>
            <person name="Massung R."/>
        </authorList>
    </citation>
    <scope>NUCLEOTIDE SEQUENCE</scope>
    <source>
        <strain evidence="4">Houston-1</strain>
    </source>
</reference>
<reference evidence="3" key="1">
    <citation type="journal article" date="1995" name="J. Clin. Microbiol.">
        <title>Characterization of a 17-kilodalton antigen of Bartonella henselae reactive with sera from patients with cat scratch disease.</title>
        <authorList>
            <person name="Anderson B.E."/>
            <person name="Lu E."/>
            <person name="Jones D."/>
            <person name="Regnery R."/>
        </authorList>
    </citation>
    <scope>NUCLEOTIDE SEQUENCE</scope>
    <source>
        <strain evidence="3">Houston-1</strain>
    </source>
</reference>
<evidence type="ECO:0000256" key="2">
    <source>
        <dbReference type="SAM" id="SignalP"/>
    </source>
</evidence>
<sequence length="160" mass="18246">MAAYISSKERKSMKKYSLVTLLSLFCISHAKAQTATLTDEYYKKALENTQKLDVAKSQTAESIYESATQTANKIKDINNQLANLKADTKTKPEQLQALQIELTLLQAQLQADTLKIQSLAMIQAKDTKTKEELREEQTQKKHEDLQKQLKEKLEKSDVRL</sequence>
<keyword evidence="2" id="KW-0732">Signal</keyword>
<feature type="region of interest" description="Disordered" evidence="1">
    <location>
        <begin position="127"/>
        <end position="160"/>
    </location>
</feature>
<reference evidence="3" key="4">
    <citation type="submission" date="2000-07" db="EMBL/GenBank/DDBJ databases">
        <authorList>
            <person name="Schmiederer M."/>
            <person name="Anderson B.E."/>
        </authorList>
    </citation>
    <scope>NUCLEOTIDE SEQUENCE</scope>
    <source>
        <strain evidence="3">Houston-1</strain>
    </source>
</reference>
<organism evidence="3">
    <name type="scientific">Bartonella henselae</name>
    <name type="common">Rochalimaea henselae</name>
    <dbReference type="NCBI Taxonomy" id="38323"/>
    <lineage>
        <taxon>Bacteria</taxon>
        <taxon>Pseudomonadati</taxon>
        <taxon>Pseudomonadota</taxon>
        <taxon>Alphaproteobacteria</taxon>
        <taxon>Hyphomicrobiales</taxon>
        <taxon>Bartonellaceae</taxon>
        <taxon>Bartonella</taxon>
    </lineage>
</organism>